<feature type="compositionally biased region" description="Acidic residues" evidence="3">
    <location>
        <begin position="9"/>
        <end position="19"/>
    </location>
</feature>
<accession>A0A9P6HQ61</accession>
<protein>
    <recommendedName>
        <fullName evidence="4">Zn(2)-C6 fungal-type domain-containing protein</fullName>
    </recommendedName>
</protein>
<evidence type="ECO:0000256" key="3">
    <source>
        <dbReference type="SAM" id="MobiDB-lite"/>
    </source>
</evidence>
<sequence length="456" mass="51245">MMNVRDSDGSDSFEGDSMLEDSGSSSRKSNQQPMMGPQSQWKGKRGRPRCDYCRMNKLKCDREQPICNHCSWSSLGDCKYTPLPTPTHRGIPRCDRCRLRDLKCDRGFPVCNHCEMDAAECNYPPKKRQRMSTDGNGAVLSQLMPHAFETAAVVVSNIGSPNSAIIDSSSSLQYPPPMHKLTPRGPHSIDPIPAGSSQYKSQNHHLSFDPDVPPYHRSSLHTLHDIDWRRQQRSGMPVDRSRTVDPIPTEHVPIESWSHPDFVSLPRAITHTVRTLNGSELPNRRVFDNTLATFLMGLAVELQETAALSPAHYATIAESLYRHDTSALPPRLRTWALCHHVRSGSRKRHLILVPRESFYGSSKDEEDTAAAMYIKQVDEDNGNDVSGSSSFERIPVQSQIFDILLYAHRAHSSPTFMLADIRRVGMAGITFPMAELFVRLCPSCRSRYRSGGLVDY</sequence>
<comment type="caution">
    <text evidence="5">The sequence shown here is derived from an EMBL/GenBank/DDBJ whole genome shotgun (WGS) entry which is preliminary data.</text>
</comment>
<dbReference type="OrthoDB" id="39175at2759"/>
<comment type="subcellular location">
    <subcellularLocation>
        <location evidence="1">Nucleus</location>
    </subcellularLocation>
</comment>
<dbReference type="AlphaFoldDB" id="A0A9P6HQ61"/>
<dbReference type="GO" id="GO:0005634">
    <property type="term" value="C:nucleus"/>
    <property type="evidence" value="ECO:0007669"/>
    <property type="project" value="UniProtKB-SubCell"/>
</dbReference>
<dbReference type="PROSITE" id="PS50048">
    <property type="entry name" value="ZN2_CY6_FUNGAL_2"/>
    <property type="match status" value="2"/>
</dbReference>
<dbReference type="PANTHER" id="PTHR31001">
    <property type="entry name" value="UNCHARACTERIZED TRANSCRIPTIONAL REGULATORY PROTEIN"/>
    <property type="match status" value="1"/>
</dbReference>
<evidence type="ECO:0000313" key="6">
    <source>
        <dbReference type="Proteomes" id="UP000736335"/>
    </source>
</evidence>
<evidence type="ECO:0000259" key="4">
    <source>
        <dbReference type="PROSITE" id="PS50048"/>
    </source>
</evidence>
<dbReference type="SUPFAM" id="SSF57701">
    <property type="entry name" value="Zn2/Cys6 DNA-binding domain"/>
    <property type="match status" value="2"/>
</dbReference>
<dbReference type="InterPro" id="IPR001138">
    <property type="entry name" value="Zn2Cys6_DnaBD"/>
</dbReference>
<reference evidence="5" key="2">
    <citation type="submission" date="2020-11" db="EMBL/GenBank/DDBJ databases">
        <authorList>
            <consortium name="DOE Joint Genome Institute"/>
            <person name="Kuo A."/>
            <person name="Miyauchi S."/>
            <person name="Kiss E."/>
            <person name="Drula E."/>
            <person name="Kohler A."/>
            <person name="Sanchez-Garcia M."/>
            <person name="Andreopoulos B."/>
            <person name="Barry K.W."/>
            <person name="Bonito G."/>
            <person name="Buee M."/>
            <person name="Carver A."/>
            <person name="Chen C."/>
            <person name="Cichocki N."/>
            <person name="Clum A."/>
            <person name="Culley D."/>
            <person name="Crous P.W."/>
            <person name="Fauchery L."/>
            <person name="Girlanda M."/>
            <person name="Hayes R."/>
            <person name="Keri Z."/>
            <person name="Labutti K."/>
            <person name="Lipzen A."/>
            <person name="Lombard V."/>
            <person name="Magnuson J."/>
            <person name="Maillard F."/>
            <person name="Morin E."/>
            <person name="Murat C."/>
            <person name="Nolan M."/>
            <person name="Ohm R."/>
            <person name="Pangilinan J."/>
            <person name="Pereira M."/>
            <person name="Perotto S."/>
            <person name="Peter M."/>
            <person name="Riley R."/>
            <person name="Sitrit Y."/>
            <person name="Stielow B."/>
            <person name="Szollosi G."/>
            <person name="Zifcakova L."/>
            <person name="Stursova M."/>
            <person name="Spatafora J.W."/>
            <person name="Tedersoo L."/>
            <person name="Vaario L.-M."/>
            <person name="Yamada A."/>
            <person name="Yan M."/>
            <person name="Wang P."/>
            <person name="Xu J."/>
            <person name="Bruns T."/>
            <person name="Baldrian P."/>
            <person name="Vilgalys R."/>
            <person name="Henrissat B."/>
            <person name="Grigoriev I.V."/>
            <person name="Hibbett D."/>
            <person name="Nagy L.G."/>
            <person name="Martin F.M."/>
        </authorList>
    </citation>
    <scope>NUCLEOTIDE SEQUENCE</scope>
    <source>
        <strain evidence="5">UH-Tt-Lm1</strain>
    </source>
</reference>
<dbReference type="EMBL" id="WIUZ02000001">
    <property type="protein sequence ID" value="KAF9792619.1"/>
    <property type="molecule type" value="Genomic_DNA"/>
</dbReference>
<proteinExistence type="predicted"/>
<evidence type="ECO:0000256" key="1">
    <source>
        <dbReference type="ARBA" id="ARBA00004123"/>
    </source>
</evidence>
<organism evidence="5 6">
    <name type="scientific">Thelephora terrestris</name>
    <dbReference type="NCBI Taxonomy" id="56493"/>
    <lineage>
        <taxon>Eukaryota</taxon>
        <taxon>Fungi</taxon>
        <taxon>Dikarya</taxon>
        <taxon>Basidiomycota</taxon>
        <taxon>Agaricomycotina</taxon>
        <taxon>Agaricomycetes</taxon>
        <taxon>Thelephorales</taxon>
        <taxon>Thelephoraceae</taxon>
        <taxon>Thelephora</taxon>
    </lineage>
</organism>
<name>A0A9P6HQ61_9AGAM</name>
<dbReference type="SMART" id="SM00066">
    <property type="entry name" value="GAL4"/>
    <property type="match status" value="2"/>
</dbReference>
<keyword evidence="2" id="KW-0539">Nucleus</keyword>
<keyword evidence="6" id="KW-1185">Reference proteome</keyword>
<evidence type="ECO:0000313" key="5">
    <source>
        <dbReference type="EMBL" id="KAF9792619.1"/>
    </source>
</evidence>
<dbReference type="CDD" id="cd00067">
    <property type="entry name" value="GAL4"/>
    <property type="match status" value="2"/>
</dbReference>
<dbReference type="GO" id="GO:0008270">
    <property type="term" value="F:zinc ion binding"/>
    <property type="evidence" value="ECO:0007669"/>
    <property type="project" value="InterPro"/>
</dbReference>
<feature type="compositionally biased region" description="Polar residues" evidence="3">
    <location>
        <begin position="22"/>
        <end position="41"/>
    </location>
</feature>
<reference evidence="5" key="1">
    <citation type="journal article" date="2020" name="Nat. Commun.">
        <title>Large-scale genome sequencing of mycorrhizal fungi provides insights into the early evolution of symbiotic traits.</title>
        <authorList>
            <person name="Miyauchi S."/>
            <person name="Kiss E."/>
            <person name="Kuo A."/>
            <person name="Drula E."/>
            <person name="Kohler A."/>
            <person name="Sanchez-Garcia M."/>
            <person name="Morin E."/>
            <person name="Andreopoulos B."/>
            <person name="Barry K.W."/>
            <person name="Bonito G."/>
            <person name="Buee M."/>
            <person name="Carver A."/>
            <person name="Chen C."/>
            <person name="Cichocki N."/>
            <person name="Clum A."/>
            <person name="Culley D."/>
            <person name="Crous P.W."/>
            <person name="Fauchery L."/>
            <person name="Girlanda M."/>
            <person name="Hayes R.D."/>
            <person name="Keri Z."/>
            <person name="LaButti K."/>
            <person name="Lipzen A."/>
            <person name="Lombard V."/>
            <person name="Magnuson J."/>
            <person name="Maillard F."/>
            <person name="Murat C."/>
            <person name="Nolan M."/>
            <person name="Ohm R.A."/>
            <person name="Pangilinan J."/>
            <person name="Pereira M.F."/>
            <person name="Perotto S."/>
            <person name="Peter M."/>
            <person name="Pfister S."/>
            <person name="Riley R."/>
            <person name="Sitrit Y."/>
            <person name="Stielow J.B."/>
            <person name="Szollosi G."/>
            <person name="Zifcakova L."/>
            <person name="Stursova M."/>
            <person name="Spatafora J.W."/>
            <person name="Tedersoo L."/>
            <person name="Vaario L.M."/>
            <person name="Yamada A."/>
            <person name="Yan M."/>
            <person name="Wang P."/>
            <person name="Xu J."/>
            <person name="Bruns T."/>
            <person name="Baldrian P."/>
            <person name="Vilgalys R."/>
            <person name="Dunand C."/>
            <person name="Henrissat B."/>
            <person name="Grigoriev I.V."/>
            <person name="Hibbett D."/>
            <person name="Nagy L.G."/>
            <person name="Martin F.M."/>
        </authorList>
    </citation>
    <scope>NUCLEOTIDE SEQUENCE</scope>
    <source>
        <strain evidence="5">UH-Tt-Lm1</strain>
    </source>
</reference>
<evidence type="ECO:0000256" key="2">
    <source>
        <dbReference type="ARBA" id="ARBA00023242"/>
    </source>
</evidence>
<dbReference type="Gene3D" id="4.10.240.10">
    <property type="entry name" value="Zn(2)-C6 fungal-type DNA-binding domain"/>
    <property type="match status" value="2"/>
</dbReference>
<dbReference type="InterPro" id="IPR036864">
    <property type="entry name" value="Zn2-C6_fun-type_DNA-bd_sf"/>
</dbReference>
<feature type="region of interest" description="Disordered" evidence="3">
    <location>
        <begin position="1"/>
        <end position="48"/>
    </location>
</feature>
<feature type="domain" description="Zn(2)-C6 fungal-type" evidence="4">
    <location>
        <begin position="49"/>
        <end position="80"/>
    </location>
</feature>
<dbReference type="Pfam" id="PF00172">
    <property type="entry name" value="Zn_clus"/>
    <property type="match status" value="2"/>
</dbReference>
<dbReference type="Proteomes" id="UP000736335">
    <property type="component" value="Unassembled WGS sequence"/>
</dbReference>
<dbReference type="GO" id="GO:0000981">
    <property type="term" value="F:DNA-binding transcription factor activity, RNA polymerase II-specific"/>
    <property type="evidence" value="ECO:0007669"/>
    <property type="project" value="InterPro"/>
</dbReference>
<dbReference type="InterPro" id="IPR050613">
    <property type="entry name" value="Sec_Metabolite_Reg"/>
</dbReference>
<feature type="domain" description="Zn(2)-C6 fungal-type" evidence="4">
    <location>
        <begin position="93"/>
        <end position="123"/>
    </location>
</feature>
<gene>
    <name evidence="5" type="ORF">BJ322DRAFT_1030343</name>
</gene>